<evidence type="ECO:0000313" key="2">
    <source>
        <dbReference type="Proteomes" id="UP000237000"/>
    </source>
</evidence>
<dbReference type="Proteomes" id="UP000237000">
    <property type="component" value="Unassembled WGS sequence"/>
</dbReference>
<organism evidence="1 2">
    <name type="scientific">Trema orientale</name>
    <name type="common">Charcoal tree</name>
    <name type="synonym">Celtis orientalis</name>
    <dbReference type="NCBI Taxonomy" id="63057"/>
    <lineage>
        <taxon>Eukaryota</taxon>
        <taxon>Viridiplantae</taxon>
        <taxon>Streptophyta</taxon>
        <taxon>Embryophyta</taxon>
        <taxon>Tracheophyta</taxon>
        <taxon>Spermatophyta</taxon>
        <taxon>Magnoliopsida</taxon>
        <taxon>eudicotyledons</taxon>
        <taxon>Gunneridae</taxon>
        <taxon>Pentapetalae</taxon>
        <taxon>rosids</taxon>
        <taxon>fabids</taxon>
        <taxon>Rosales</taxon>
        <taxon>Cannabaceae</taxon>
        <taxon>Trema</taxon>
    </lineage>
</organism>
<gene>
    <name evidence="1" type="ORF">TorRG33x02_355640</name>
</gene>
<protein>
    <submittedName>
        <fullName evidence="1">Uncharacterized protein</fullName>
    </submittedName>
</protein>
<dbReference type="InParanoid" id="A0A2P5A8Z7"/>
<sequence>MVSIGSMGSRRSRAQMWRRPQVWCLGKRSTNSALLRARTLRPIKSTSLALPTCNLVKQEQVSFQ</sequence>
<reference evidence="2" key="1">
    <citation type="submission" date="2016-06" db="EMBL/GenBank/DDBJ databases">
        <title>Parallel loss of symbiosis genes in relatives of nitrogen-fixing non-legume Parasponia.</title>
        <authorList>
            <person name="Van Velzen R."/>
            <person name="Holmer R."/>
            <person name="Bu F."/>
            <person name="Rutten L."/>
            <person name="Van Zeijl A."/>
            <person name="Liu W."/>
            <person name="Santuari L."/>
            <person name="Cao Q."/>
            <person name="Sharma T."/>
            <person name="Shen D."/>
            <person name="Roswanjaya Y."/>
            <person name="Wardhani T."/>
            <person name="Kalhor M.S."/>
            <person name="Jansen J."/>
            <person name="Van den Hoogen J."/>
            <person name="Gungor B."/>
            <person name="Hartog M."/>
            <person name="Hontelez J."/>
            <person name="Verver J."/>
            <person name="Yang W.-C."/>
            <person name="Schijlen E."/>
            <person name="Repin R."/>
            <person name="Schilthuizen M."/>
            <person name="Schranz E."/>
            <person name="Heidstra R."/>
            <person name="Miyata K."/>
            <person name="Fedorova E."/>
            <person name="Kohlen W."/>
            <person name="Bisseling T."/>
            <person name="Smit S."/>
            <person name="Geurts R."/>
        </authorList>
    </citation>
    <scope>NUCLEOTIDE SEQUENCE [LARGE SCALE GENOMIC DNA]</scope>
    <source>
        <strain evidence="2">cv. RG33-2</strain>
    </source>
</reference>
<comment type="caution">
    <text evidence="1">The sequence shown here is derived from an EMBL/GenBank/DDBJ whole genome shotgun (WGS) entry which is preliminary data.</text>
</comment>
<keyword evidence="2" id="KW-1185">Reference proteome</keyword>
<proteinExistence type="predicted"/>
<dbReference type="AlphaFoldDB" id="A0A2P5A8Z7"/>
<accession>A0A2P5A8Z7</accession>
<dbReference type="OrthoDB" id="10301816at2759"/>
<evidence type="ECO:0000313" key="1">
    <source>
        <dbReference type="EMBL" id="PON33025.1"/>
    </source>
</evidence>
<name>A0A2P5A8Z7_TREOI</name>
<dbReference type="EMBL" id="JXTC01001053">
    <property type="protein sequence ID" value="PON33025.1"/>
    <property type="molecule type" value="Genomic_DNA"/>
</dbReference>